<evidence type="ECO:0000256" key="6">
    <source>
        <dbReference type="ARBA" id="ARBA00023136"/>
    </source>
</evidence>
<feature type="transmembrane region" description="Helical" evidence="8">
    <location>
        <begin position="208"/>
        <end position="228"/>
    </location>
</feature>
<evidence type="ECO:0000256" key="5">
    <source>
        <dbReference type="ARBA" id="ARBA00022989"/>
    </source>
</evidence>
<feature type="transmembrane region" description="Helical" evidence="8">
    <location>
        <begin position="413"/>
        <end position="433"/>
    </location>
</feature>
<proteinExistence type="inferred from homology"/>
<dbReference type="InterPro" id="IPR001750">
    <property type="entry name" value="ND/Mrp_TM"/>
</dbReference>
<protein>
    <submittedName>
        <fullName evidence="10">Cation:proton antiporter</fullName>
    </submittedName>
</protein>
<dbReference type="InterPro" id="IPR003918">
    <property type="entry name" value="NADH_UbQ_OxRdtase"/>
</dbReference>
<comment type="subcellular location">
    <subcellularLocation>
        <location evidence="1">Cell membrane</location>
        <topology evidence="1">Multi-pass membrane protein</topology>
    </subcellularLocation>
    <subcellularLocation>
        <location evidence="7">Membrane</location>
        <topology evidence="7">Multi-pass membrane protein</topology>
    </subcellularLocation>
</comment>
<feature type="domain" description="NADH:quinone oxidoreductase/Mrp antiporter transmembrane" evidence="9">
    <location>
        <begin position="134"/>
        <end position="428"/>
    </location>
</feature>
<keyword evidence="5 8" id="KW-1133">Transmembrane helix</keyword>
<keyword evidence="6 8" id="KW-0472">Membrane</keyword>
<accession>A0AA48KRB7</accession>
<feature type="transmembrane region" description="Helical" evidence="8">
    <location>
        <begin position="378"/>
        <end position="401"/>
    </location>
</feature>
<dbReference type="AlphaFoldDB" id="A0AA48KRB7"/>
<keyword evidence="11" id="KW-1185">Reference proteome</keyword>
<feature type="transmembrane region" description="Helical" evidence="8">
    <location>
        <begin position="322"/>
        <end position="342"/>
    </location>
</feature>
<feature type="transmembrane region" description="Helical" evidence="8">
    <location>
        <begin position="279"/>
        <end position="301"/>
    </location>
</feature>
<organism evidence="10 11">
    <name type="scientific">Planctobacterium marinum</name>
    <dbReference type="NCBI Taxonomy" id="1631968"/>
    <lineage>
        <taxon>Bacteria</taxon>
        <taxon>Pseudomonadati</taxon>
        <taxon>Pseudomonadota</taxon>
        <taxon>Gammaproteobacteria</taxon>
        <taxon>Alteromonadales</taxon>
        <taxon>Alteromonadaceae</taxon>
        <taxon>Planctobacterium</taxon>
    </lineage>
</organism>
<comment type="similarity">
    <text evidence="2">Belongs to the CPA3 antiporters (TC 2.A.63) subunit D family.</text>
</comment>
<evidence type="ECO:0000313" key="11">
    <source>
        <dbReference type="Proteomes" id="UP001333710"/>
    </source>
</evidence>
<dbReference type="GO" id="GO:0008137">
    <property type="term" value="F:NADH dehydrogenase (ubiquinone) activity"/>
    <property type="evidence" value="ECO:0007669"/>
    <property type="project" value="InterPro"/>
</dbReference>
<feature type="transmembrane region" description="Helical" evidence="8">
    <location>
        <begin position="240"/>
        <end position="267"/>
    </location>
</feature>
<evidence type="ECO:0000256" key="7">
    <source>
        <dbReference type="RuleBase" id="RU000320"/>
    </source>
</evidence>
<dbReference type="GO" id="GO:0005886">
    <property type="term" value="C:plasma membrane"/>
    <property type="evidence" value="ECO:0007669"/>
    <property type="project" value="UniProtKB-SubCell"/>
</dbReference>
<feature type="transmembrane region" description="Helical" evidence="8">
    <location>
        <begin position="168"/>
        <end position="188"/>
    </location>
</feature>
<dbReference type="PRINTS" id="PR01437">
    <property type="entry name" value="NUOXDRDTASE4"/>
</dbReference>
<feature type="transmembrane region" description="Helical" evidence="8">
    <location>
        <begin position="454"/>
        <end position="474"/>
    </location>
</feature>
<dbReference type="EMBL" id="AP027272">
    <property type="protein sequence ID" value="BDX05254.1"/>
    <property type="molecule type" value="Genomic_DNA"/>
</dbReference>
<dbReference type="PANTHER" id="PTHR42703">
    <property type="entry name" value="NADH DEHYDROGENASE"/>
    <property type="match status" value="1"/>
</dbReference>
<dbReference type="PANTHER" id="PTHR42703:SF1">
    <property type="entry name" value="NA(+)_H(+) ANTIPORTER SUBUNIT D1"/>
    <property type="match status" value="1"/>
</dbReference>
<name>A0AA48KRB7_9ALTE</name>
<evidence type="ECO:0000313" key="10">
    <source>
        <dbReference type="EMBL" id="BDX05254.1"/>
    </source>
</evidence>
<keyword evidence="4 7" id="KW-0812">Transmembrane</keyword>
<sequence length="496" mass="53852">MNSVHLPILQVLVPLLAAPLCLLINHKKLNWIFTLLVSGFSFFVAVQLLMTVSNSGPLSYHLGGWLPPYGIEIHIDQLNAFVAMIITAISTLVLLSAYTSLEDKNDITQGVNTYFYVAYLLCFAGLLGILVTGDAFNLFVFLEISSLASYVLIALGKDKRALWASFQYLVMGTIGATFILIGIGLLYMKTGTLNMADLAARLPEMADTRTVFVAFCFFIVGVCLKMAVFPLHMWLPNAYAFAPTVVTAFLAASATKVALYVVVRFVFVVFGVEFSFTIVPLQAVFVTLGALGVIVASLVAINQKNIKRMLAYSSVAQIGYMVLGLSIGTATGLMASLLHLFNHALMKGALFLALGAIFYRVGGVSLKHLQGIGKEMPLTMAAFVIGGLSIIGMPLTVGFVSKWYLLQAALEQSWYMVSLIILLGSLLSVIYIWKVVEAAYFKPALADRKPVTEAPLSLLIPIWILVLANLYFGIDTNLSVTTTEQVAQQLLQGGKP</sequence>
<evidence type="ECO:0000256" key="1">
    <source>
        <dbReference type="ARBA" id="ARBA00004651"/>
    </source>
</evidence>
<evidence type="ECO:0000259" key="9">
    <source>
        <dbReference type="Pfam" id="PF00361"/>
    </source>
</evidence>
<gene>
    <name evidence="10" type="ORF">MACH26_07750</name>
</gene>
<dbReference type="Proteomes" id="UP001333710">
    <property type="component" value="Chromosome"/>
</dbReference>
<feature type="transmembrane region" description="Helical" evidence="8">
    <location>
        <begin position="31"/>
        <end position="50"/>
    </location>
</feature>
<dbReference type="Pfam" id="PF00361">
    <property type="entry name" value="Proton_antipo_M"/>
    <property type="match status" value="1"/>
</dbReference>
<dbReference type="GO" id="GO:0042773">
    <property type="term" value="P:ATP synthesis coupled electron transport"/>
    <property type="evidence" value="ECO:0007669"/>
    <property type="project" value="InterPro"/>
</dbReference>
<evidence type="ECO:0000256" key="4">
    <source>
        <dbReference type="ARBA" id="ARBA00022692"/>
    </source>
</evidence>
<dbReference type="KEGG" id="pmaw:MACH26_07750"/>
<evidence type="ECO:0000256" key="3">
    <source>
        <dbReference type="ARBA" id="ARBA00022475"/>
    </source>
</evidence>
<feature type="transmembrane region" description="Helical" evidence="8">
    <location>
        <begin position="113"/>
        <end position="132"/>
    </location>
</feature>
<dbReference type="InterPro" id="IPR050586">
    <property type="entry name" value="CPA3_Na-H_Antiporter_D"/>
</dbReference>
<feature type="transmembrane region" description="Helical" evidence="8">
    <location>
        <begin position="78"/>
        <end position="101"/>
    </location>
</feature>
<evidence type="ECO:0000256" key="2">
    <source>
        <dbReference type="ARBA" id="ARBA00005346"/>
    </source>
</evidence>
<keyword evidence="3" id="KW-1003">Cell membrane</keyword>
<feature type="transmembrane region" description="Helical" evidence="8">
    <location>
        <begin position="348"/>
        <end position="366"/>
    </location>
</feature>
<feature type="transmembrane region" description="Helical" evidence="8">
    <location>
        <begin position="6"/>
        <end position="24"/>
    </location>
</feature>
<reference evidence="10" key="1">
    <citation type="submission" date="2023-01" db="EMBL/GenBank/DDBJ databases">
        <title>Complete genome sequence of Planctobacterium marinum strain Dej080120_11.</title>
        <authorList>
            <person name="Ueki S."/>
            <person name="Maruyama F."/>
        </authorList>
    </citation>
    <scope>NUCLEOTIDE SEQUENCE</scope>
    <source>
        <strain evidence="10">Dej080120_11</strain>
    </source>
</reference>
<evidence type="ECO:0000256" key="8">
    <source>
        <dbReference type="SAM" id="Phobius"/>
    </source>
</evidence>